<dbReference type="Gene3D" id="3.40.50.720">
    <property type="entry name" value="NAD(P)-binding Rossmann-like Domain"/>
    <property type="match status" value="1"/>
</dbReference>
<evidence type="ECO:0000313" key="3">
    <source>
        <dbReference type="EMBL" id="KAK3054252.1"/>
    </source>
</evidence>
<dbReference type="PANTHER" id="PTHR24321">
    <property type="entry name" value="DEHYDROGENASES, SHORT CHAIN"/>
    <property type="match status" value="1"/>
</dbReference>
<proteinExistence type="inferred from homology"/>
<comment type="similarity">
    <text evidence="1">Belongs to the short-chain dehydrogenases/reductases (SDR) family.</text>
</comment>
<reference evidence="3" key="1">
    <citation type="submission" date="2023-04" db="EMBL/GenBank/DDBJ databases">
        <title>Black Yeasts Isolated from many extreme environments.</title>
        <authorList>
            <person name="Coleine C."/>
            <person name="Stajich J.E."/>
            <person name="Selbmann L."/>
        </authorList>
    </citation>
    <scope>NUCLEOTIDE SEQUENCE</scope>
    <source>
        <strain evidence="3">CCFEE 5312</strain>
    </source>
</reference>
<dbReference type="InterPro" id="IPR002347">
    <property type="entry name" value="SDR_fam"/>
</dbReference>
<dbReference type="InterPro" id="IPR036291">
    <property type="entry name" value="NAD(P)-bd_dom_sf"/>
</dbReference>
<dbReference type="Proteomes" id="UP001271007">
    <property type="component" value="Unassembled WGS sequence"/>
</dbReference>
<gene>
    <name evidence="3" type="ORF">LTR09_004520</name>
</gene>
<name>A0AAJ0GAA8_9PEZI</name>
<dbReference type="PANTHER" id="PTHR24321:SF8">
    <property type="entry name" value="ESTRADIOL 17-BETA-DEHYDROGENASE 8-RELATED"/>
    <property type="match status" value="1"/>
</dbReference>
<dbReference type="EMBL" id="JAWDJX010000012">
    <property type="protein sequence ID" value="KAK3054252.1"/>
    <property type="molecule type" value="Genomic_DNA"/>
</dbReference>
<dbReference type="AlphaFoldDB" id="A0AAJ0GAA8"/>
<keyword evidence="2" id="KW-0560">Oxidoreductase</keyword>
<keyword evidence="4" id="KW-1185">Reference proteome</keyword>
<dbReference type="Pfam" id="PF13561">
    <property type="entry name" value="adh_short_C2"/>
    <property type="match status" value="1"/>
</dbReference>
<sequence length="98" mass="10627">MLTSADRFQHGVIGLSRSAAKEVGDRGIRVNCISPGIIDTPMHRQSNDIRGGEAPEFKWLIKRKGEPEEVAQLIAWLLCDGSSFITGSVQVIDGGMTC</sequence>
<protein>
    <submittedName>
        <fullName evidence="3">Uncharacterized protein</fullName>
    </submittedName>
</protein>
<evidence type="ECO:0000313" key="4">
    <source>
        <dbReference type="Proteomes" id="UP001271007"/>
    </source>
</evidence>
<organism evidence="3 4">
    <name type="scientific">Extremus antarcticus</name>
    <dbReference type="NCBI Taxonomy" id="702011"/>
    <lineage>
        <taxon>Eukaryota</taxon>
        <taxon>Fungi</taxon>
        <taxon>Dikarya</taxon>
        <taxon>Ascomycota</taxon>
        <taxon>Pezizomycotina</taxon>
        <taxon>Dothideomycetes</taxon>
        <taxon>Dothideomycetidae</taxon>
        <taxon>Mycosphaerellales</taxon>
        <taxon>Extremaceae</taxon>
        <taxon>Extremus</taxon>
    </lineage>
</organism>
<evidence type="ECO:0000256" key="2">
    <source>
        <dbReference type="ARBA" id="ARBA00023002"/>
    </source>
</evidence>
<dbReference type="GO" id="GO:0016491">
    <property type="term" value="F:oxidoreductase activity"/>
    <property type="evidence" value="ECO:0007669"/>
    <property type="project" value="UniProtKB-KW"/>
</dbReference>
<dbReference type="SUPFAM" id="SSF51735">
    <property type="entry name" value="NAD(P)-binding Rossmann-fold domains"/>
    <property type="match status" value="1"/>
</dbReference>
<evidence type="ECO:0000256" key="1">
    <source>
        <dbReference type="ARBA" id="ARBA00006484"/>
    </source>
</evidence>
<accession>A0AAJ0GAA8</accession>
<comment type="caution">
    <text evidence="3">The sequence shown here is derived from an EMBL/GenBank/DDBJ whole genome shotgun (WGS) entry which is preliminary data.</text>
</comment>
<dbReference type="PRINTS" id="PR00081">
    <property type="entry name" value="GDHRDH"/>
</dbReference>